<dbReference type="AlphaFoldDB" id="A0A3S5ANU9"/>
<keyword evidence="2" id="KW-1185">Reference proteome</keyword>
<organism evidence="1 2">
    <name type="scientific">Protopolystoma xenopodis</name>
    <dbReference type="NCBI Taxonomy" id="117903"/>
    <lineage>
        <taxon>Eukaryota</taxon>
        <taxon>Metazoa</taxon>
        <taxon>Spiralia</taxon>
        <taxon>Lophotrochozoa</taxon>
        <taxon>Platyhelminthes</taxon>
        <taxon>Monogenea</taxon>
        <taxon>Polyopisthocotylea</taxon>
        <taxon>Polystomatidea</taxon>
        <taxon>Polystomatidae</taxon>
        <taxon>Protopolystoma</taxon>
    </lineage>
</organism>
<dbReference type="EMBL" id="CAAALY010094139">
    <property type="protein sequence ID" value="VEL28327.1"/>
    <property type="molecule type" value="Genomic_DNA"/>
</dbReference>
<protein>
    <submittedName>
        <fullName evidence="1">Uncharacterized protein</fullName>
    </submittedName>
</protein>
<dbReference type="Proteomes" id="UP000784294">
    <property type="component" value="Unassembled WGS sequence"/>
</dbReference>
<evidence type="ECO:0000313" key="2">
    <source>
        <dbReference type="Proteomes" id="UP000784294"/>
    </source>
</evidence>
<accession>A0A3S5ANU9</accession>
<name>A0A3S5ANU9_9PLAT</name>
<evidence type="ECO:0000313" key="1">
    <source>
        <dbReference type="EMBL" id="VEL28327.1"/>
    </source>
</evidence>
<comment type="caution">
    <text evidence="1">The sequence shown here is derived from an EMBL/GenBank/DDBJ whole genome shotgun (WGS) entry which is preliminary data.</text>
</comment>
<gene>
    <name evidence="1" type="ORF">PXEA_LOCUS21767</name>
</gene>
<sequence>MCDLPQPPDTCSASQTTRPATILSTESIRQVSIFVHTLGSSSSRRCVAGLSVSTRLHPANQKSSFAAESCISGRLDRATQMQRSCSIGELMNPFYSPCQAMPTLVECVIIAKSVFLYNGYKP</sequence>
<reference evidence="1" key="1">
    <citation type="submission" date="2018-11" db="EMBL/GenBank/DDBJ databases">
        <authorList>
            <consortium name="Pathogen Informatics"/>
        </authorList>
    </citation>
    <scope>NUCLEOTIDE SEQUENCE</scope>
</reference>
<proteinExistence type="predicted"/>